<dbReference type="SUPFAM" id="SSF52402">
    <property type="entry name" value="Adenine nucleotide alpha hydrolases-like"/>
    <property type="match status" value="1"/>
</dbReference>
<dbReference type="EMBL" id="BAABGY010000007">
    <property type="protein sequence ID" value="GAA4328348.1"/>
    <property type="molecule type" value="Genomic_DNA"/>
</dbReference>
<dbReference type="PANTHER" id="PTHR43196">
    <property type="entry name" value="SULFATE ADENYLYLTRANSFERASE SUBUNIT 2"/>
    <property type="match status" value="1"/>
</dbReference>
<dbReference type="Gene3D" id="3.40.50.620">
    <property type="entry name" value="HUPs"/>
    <property type="match status" value="1"/>
</dbReference>
<feature type="domain" description="Phosphoadenosine phosphosulphate reductase" evidence="1">
    <location>
        <begin position="3"/>
        <end position="171"/>
    </location>
</feature>
<dbReference type="Proteomes" id="UP001501725">
    <property type="component" value="Unassembled WGS sequence"/>
</dbReference>
<dbReference type="PANTHER" id="PTHR43196:SF2">
    <property type="entry name" value="PHOSPHOADENOSINE PHOSPHOSULFATE REDUCTASE"/>
    <property type="match status" value="1"/>
</dbReference>
<gene>
    <name evidence="2" type="ORF">GCM10023184_18180</name>
</gene>
<reference evidence="3" key="1">
    <citation type="journal article" date="2019" name="Int. J. Syst. Evol. Microbiol.">
        <title>The Global Catalogue of Microorganisms (GCM) 10K type strain sequencing project: providing services to taxonomists for standard genome sequencing and annotation.</title>
        <authorList>
            <consortium name="The Broad Institute Genomics Platform"/>
            <consortium name="The Broad Institute Genome Sequencing Center for Infectious Disease"/>
            <person name="Wu L."/>
            <person name="Ma J."/>
        </authorList>
    </citation>
    <scope>NUCLEOTIDE SEQUENCE [LARGE SCALE GENOMIC DNA]</scope>
    <source>
        <strain evidence="3">JCM 17919</strain>
    </source>
</reference>
<sequence length="244" mass="28070">MTLVINFSGGKDSCAMLAYLCERYPDMPKRVVFADTGWEHPGTEQWCRDMVRQISGLELDVCRNPNKTLLTMAERRGKFPGMQTRQCTSDLKRGPIETWIRRNVTDPVVISCMGIRSEESTGRKRLSKLRRIQQNSKRTVWQWNPIKDWTEVEVLAYLSARSIPLHPVYQHLRRFSCRVCIYMTVHDLRQVDKHDPEAVAIIDGIEQQIGFTMFQGGPIRDVIAGRTKGQTELFDPSNDPAQCV</sequence>
<keyword evidence="3" id="KW-1185">Reference proteome</keyword>
<dbReference type="Pfam" id="PF01507">
    <property type="entry name" value="PAPS_reduct"/>
    <property type="match status" value="1"/>
</dbReference>
<evidence type="ECO:0000313" key="3">
    <source>
        <dbReference type="Proteomes" id="UP001501725"/>
    </source>
</evidence>
<comment type="caution">
    <text evidence="2">The sequence shown here is derived from an EMBL/GenBank/DDBJ whole genome shotgun (WGS) entry which is preliminary data.</text>
</comment>
<dbReference type="InterPro" id="IPR002500">
    <property type="entry name" value="PAPS_reduct_dom"/>
</dbReference>
<evidence type="ECO:0000313" key="2">
    <source>
        <dbReference type="EMBL" id="GAA4328348.1"/>
    </source>
</evidence>
<protein>
    <recommendedName>
        <fullName evidence="1">Phosphoadenosine phosphosulphate reductase domain-containing protein</fullName>
    </recommendedName>
</protein>
<dbReference type="InterPro" id="IPR050128">
    <property type="entry name" value="Sulfate_adenylyltrnsfr_sub2"/>
</dbReference>
<evidence type="ECO:0000259" key="1">
    <source>
        <dbReference type="Pfam" id="PF01507"/>
    </source>
</evidence>
<name>A0ABP8GR55_9BACT</name>
<dbReference type="InterPro" id="IPR014729">
    <property type="entry name" value="Rossmann-like_a/b/a_fold"/>
</dbReference>
<accession>A0ABP8GR55</accession>
<proteinExistence type="predicted"/>
<dbReference type="RefSeq" id="WP_345255246.1">
    <property type="nucleotide sequence ID" value="NZ_BAABGY010000007.1"/>
</dbReference>
<organism evidence="2 3">
    <name type="scientific">Flaviaesturariibacter amylovorans</name>
    <dbReference type="NCBI Taxonomy" id="1084520"/>
    <lineage>
        <taxon>Bacteria</taxon>
        <taxon>Pseudomonadati</taxon>
        <taxon>Bacteroidota</taxon>
        <taxon>Chitinophagia</taxon>
        <taxon>Chitinophagales</taxon>
        <taxon>Chitinophagaceae</taxon>
        <taxon>Flaviaestuariibacter</taxon>
    </lineage>
</organism>